<reference evidence="6" key="1">
    <citation type="submission" date="2022-11" db="EMBL/GenBank/DDBJ databases">
        <authorList>
            <person name="Petersen C."/>
        </authorList>
    </citation>
    <scope>NUCLEOTIDE SEQUENCE</scope>
    <source>
        <strain evidence="6">IBT 34128</strain>
    </source>
</reference>
<keyword evidence="3" id="KW-0274">FAD</keyword>
<dbReference type="InterPro" id="IPR016166">
    <property type="entry name" value="FAD-bd_PCMH"/>
</dbReference>
<evidence type="ECO:0000256" key="3">
    <source>
        <dbReference type="ARBA" id="ARBA00022827"/>
    </source>
</evidence>
<dbReference type="InterPro" id="IPR012951">
    <property type="entry name" value="BBE"/>
</dbReference>
<dbReference type="GO" id="GO:0071949">
    <property type="term" value="F:FAD binding"/>
    <property type="evidence" value="ECO:0007669"/>
    <property type="project" value="InterPro"/>
</dbReference>
<dbReference type="RefSeq" id="XP_056506765.1">
    <property type="nucleotide sequence ID" value="XM_056660267.1"/>
</dbReference>
<reference evidence="6" key="2">
    <citation type="journal article" date="2023" name="IMA Fungus">
        <title>Comparative genomic study of the Penicillium genus elucidates a diverse pangenome and 15 lateral gene transfer events.</title>
        <authorList>
            <person name="Petersen C."/>
            <person name="Sorensen T."/>
            <person name="Nielsen M.R."/>
            <person name="Sondergaard T.E."/>
            <person name="Sorensen J.L."/>
            <person name="Fitzpatrick D.A."/>
            <person name="Frisvad J.C."/>
            <person name="Nielsen K.L."/>
        </authorList>
    </citation>
    <scope>NUCLEOTIDE SEQUENCE</scope>
    <source>
        <strain evidence="6">IBT 34128</strain>
    </source>
</reference>
<dbReference type="GeneID" id="81399436"/>
<dbReference type="Proteomes" id="UP001141434">
    <property type="component" value="Unassembled WGS sequence"/>
</dbReference>
<dbReference type="PANTHER" id="PTHR42973">
    <property type="entry name" value="BINDING OXIDOREDUCTASE, PUTATIVE (AFU_ORTHOLOGUE AFUA_1G17690)-RELATED"/>
    <property type="match status" value="1"/>
</dbReference>
<dbReference type="Pfam" id="PF01565">
    <property type="entry name" value="FAD_binding_4"/>
    <property type="match status" value="1"/>
</dbReference>
<dbReference type="InterPro" id="IPR006094">
    <property type="entry name" value="Oxid_FAD_bind_N"/>
</dbReference>
<evidence type="ECO:0000256" key="4">
    <source>
        <dbReference type="ARBA" id="ARBA00023002"/>
    </source>
</evidence>
<protein>
    <submittedName>
        <fullName evidence="6">D-lactate dehydrogenase</fullName>
    </submittedName>
</protein>
<evidence type="ECO:0000259" key="5">
    <source>
        <dbReference type="PROSITE" id="PS51387"/>
    </source>
</evidence>
<dbReference type="InterPro" id="IPR016167">
    <property type="entry name" value="FAD-bd_PCMH_sub1"/>
</dbReference>
<evidence type="ECO:0000256" key="2">
    <source>
        <dbReference type="ARBA" id="ARBA00022630"/>
    </source>
</evidence>
<accession>A0A9W9JTQ5</accession>
<dbReference type="InterPro" id="IPR036318">
    <property type="entry name" value="FAD-bd_PCMH-like_sf"/>
</dbReference>
<name>A0A9W9JTQ5_9EURO</name>
<feature type="domain" description="FAD-binding PCMH-type" evidence="5">
    <location>
        <begin position="36"/>
        <end position="202"/>
    </location>
</feature>
<keyword evidence="7" id="KW-1185">Reference proteome</keyword>
<dbReference type="AlphaFoldDB" id="A0A9W9JTQ5"/>
<proteinExistence type="inferred from homology"/>
<dbReference type="Gene3D" id="3.30.465.10">
    <property type="match status" value="1"/>
</dbReference>
<comment type="similarity">
    <text evidence="1">Belongs to the oxygen-dependent FAD-linked oxidoreductase family.</text>
</comment>
<dbReference type="PROSITE" id="PS51387">
    <property type="entry name" value="FAD_PCMH"/>
    <property type="match status" value="1"/>
</dbReference>
<evidence type="ECO:0000256" key="1">
    <source>
        <dbReference type="ARBA" id="ARBA00005466"/>
    </source>
</evidence>
<dbReference type="OrthoDB" id="415825at2759"/>
<comment type="caution">
    <text evidence="6">The sequence shown here is derived from an EMBL/GenBank/DDBJ whole genome shotgun (WGS) entry which is preliminary data.</text>
</comment>
<dbReference type="Gene3D" id="3.40.462.20">
    <property type="match status" value="1"/>
</dbReference>
<sequence>MATTSFVEFLKQNPSIKHYTPTSPEFGSVKTAFRTLSYNPSAIARPQTADDVAALVKHCVATDTQFVVRTGGHDVHGRSTQPDILQIDMRDINYVDVDSSKETARIGGGILCNKLLEDLTPHGLMTPTASVGNVGYMGWATLGGYGPLATTLGLGVDQIFGAKVVNASGEVVDANERLLEGLRGGGGSLGIVVELRIKLYPAQEMQAGMIVFDPKSLSTTVTTALTNLTRLHETTPVPDNLDLQPIEVNIPDVGNVFGVCFAWFGSSSDQSKEWQEKISSLAPVMMSTIKTTSLMEYVSEVSSVVPSKVYAGNFQTVNLAGLSVSKSTIEILAKYAETMPPTGALICLHYLYGPSVKGQSLPGVFANRKPHQLVEISGLTATPEVADEGKTWVNQFAECIKKTEGLMEGTYISLTPKEDVDLKKIYGDRFERLLELKREFDPANVFKHTLPRLDI</sequence>
<dbReference type="EMBL" id="JAPMSZ010000012">
    <property type="protein sequence ID" value="KAJ5081478.1"/>
    <property type="molecule type" value="Genomic_DNA"/>
</dbReference>
<evidence type="ECO:0000313" key="6">
    <source>
        <dbReference type="EMBL" id="KAJ5081478.1"/>
    </source>
</evidence>
<dbReference type="PANTHER" id="PTHR42973:SF7">
    <property type="entry name" value="FAD-BINDING PCMH-TYPE DOMAIN-CONTAINING PROTEIN"/>
    <property type="match status" value="1"/>
</dbReference>
<gene>
    <name evidence="6" type="ORF">NUU61_009742</name>
</gene>
<keyword evidence="2" id="KW-0285">Flavoprotein</keyword>
<keyword evidence="4" id="KW-0560">Oxidoreductase</keyword>
<dbReference type="InterPro" id="IPR016169">
    <property type="entry name" value="FAD-bd_PCMH_sub2"/>
</dbReference>
<evidence type="ECO:0000313" key="7">
    <source>
        <dbReference type="Proteomes" id="UP001141434"/>
    </source>
</evidence>
<dbReference type="GO" id="GO:0016491">
    <property type="term" value="F:oxidoreductase activity"/>
    <property type="evidence" value="ECO:0007669"/>
    <property type="project" value="UniProtKB-KW"/>
</dbReference>
<dbReference type="Gene3D" id="3.30.43.10">
    <property type="entry name" value="Uridine Diphospho-n-acetylenolpyruvylglucosamine Reductase, domain 2"/>
    <property type="match status" value="1"/>
</dbReference>
<dbReference type="SUPFAM" id="SSF56176">
    <property type="entry name" value="FAD-binding/transporter-associated domain-like"/>
    <property type="match status" value="1"/>
</dbReference>
<dbReference type="InterPro" id="IPR050416">
    <property type="entry name" value="FAD-linked_Oxidoreductase"/>
</dbReference>
<dbReference type="Pfam" id="PF08031">
    <property type="entry name" value="BBE"/>
    <property type="match status" value="1"/>
</dbReference>
<organism evidence="6 7">
    <name type="scientific">Penicillium alfredii</name>
    <dbReference type="NCBI Taxonomy" id="1506179"/>
    <lineage>
        <taxon>Eukaryota</taxon>
        <taxon>Fungi</taxon>
        <taxon>Dikarya</taxon>
        <taxon>Ascomycota</taxon>
        <taxon>Pezizomycotina</taxon>
        <taxon>Eurotiomycetes</taxon>
        <taxon>Eurotiomycetidae</taxon>
        <taxon>Eurotiales</taxon>
        <taxon>Aspergillaceae</taxon>
        <taxon>Penicillium</taxon>
    </lineage>
</organism>